<dbReference type="EMBL" id="JACGWJ010000003">
    <property type="protein sequence ID" value="KAL0431205.1"/>
    <property type="molecule type" value="Genomic_DNA"/>
</dbReference>
<gene>
    <name evidence="1" type="ORF">Sradi_0746500</name>
</gene>
<evidence type="ECO:0000313" key="1">
    <source>
        <dbReference type="EMBL" id="KAL0431205.1"/>
    </source>
</evidence>
<comment type="caution">
    <text evidence="1">The sequence shown here is derived from an EMBL/GenBank/DDBJ whole genome shotgun (WGS) entry which is preliminary data.</text>
</comment>
<dbReference type="AlphaFoldDB" id="A0AAW2VSZ3"/>
<name>A0AAW2VSZ3_SESRA</name>
<reference evidence="1" key="2">
    <citation type="journal article" date="2024" name="Plant">
        <title>Genomic evolution and insights into agronomic trait innovations of Sesamum species.</title>
        <authorList>
            <person name="Miao H."/>
            <person name="Wang L."/>
            <person name="Qu L."/>
            <person name="Liu H."/>
            <person name="Sun Y."/>
            <person name="Le M."/>
            <person name="Wang Q."/>
            <person name="Wei S."/>
            <person name="Zheng Y."/>
            <person name="Lin W."/>
            <person name="Duan Y."/>
            <person name="Cao H."/>
            <person name="Xiong S."/>
            <person name="Wang X."/>
            <person name="Wei L."/>
            <person name="Li C."/>
            <person name="Ma Q."/>
            <person name="Ju M."/>
            <person name="Zhao R."/>
            <person name="Li G."/>
            <person name="Mu C."/>
            <person name="Tian Q."/>
            <person name="Mei H."/>
            <person name="Zhang T."/>
            <person name="Gao T."/>
            <person name="Zhang H."/>
        </authorList>
    </citation>
    <scope>NUCLEOTIDE SEQUENCE</scope>
    <source>
        <strain evidence="1">G02</strain>
    </source>
</reference>
<proteinExistence type="predicted"/>
<sequence length="164" mass="18201">MGKWAASHAWLRTPRATDKFTRTSSLTKYNAWDKPRIGGTLESIVNQATRHPHPKSVMDDGVDTNNDLVLWFDHHIALVNPATSFSTTMTMDAPVPCNNNIHNKDHNQEKPTQMLDPPPQELALAWWNAPRAWVLTVAVAVAPPWKPAPGSHAWESTVAELIGA</sequence>
<reference evidence="1" key="1">
    <citation type="submission" date="2020-06" db="EMBL/GenBank/DDBJ databases">
        <authorList>
            <person name="Li T."/>
            <person name="Hu X."/>
            <person name="Zhang T."/>
            <person name="Song X."/>
            <person name="Zhang H."/>
            <person name="Dai N."/>
            <person name="Sheng W."/>
            <person name="Hou X."/>
            <person name="Wei L."/>
        </authorList>
    </citation>
    <scope>NUCLEOTIDE SEQUENCE</scope>
    <source>
        <strain evidence="1">G02</strain>
        <tissue evidence="1">Leaf</tissue>
    </source>
</reference>
<accession>A0AAW2VSZ3</accession>
<protein>
    <submittedName>
        <fullName evidence="1">Transcription factor UNE10</fullName>
    </submittedName>
</protein>
<organism evidence="1">
    <name type="scientific">Sesamum radiatum</name>
    <name type="common">Black benniseed</name>
    <dbReference type="NCBI Taxonomy" id="300843"/>
    <lineage>
        <taxon>Eukaryota</taxon>
        <taxon>Viridiplantae</taxon>
        <taxon>Streptophyta</taxon>
        <taxon>Embryophyta</taxon>
        <taxon>Tracheophyta</taxon>
        <taxon>Spermatophyta</taxon>
        <taxon>Magnoliopsida</taxon>
        <taxon>eudicotyledons</taxon>
        <taxon>Gunneridae</taxon>
        <taxon>Pentapetalae</taxon>
        <taxon>asterids</taxon>
        <taxon>lamiids</taxon>
        <taxon>Lamiales</taxon>
        <taxon>Pedaliaceae</taxon>
        <taxon>Sesamum</taxon>
    </lineage>
</organism>